<accession>A0ABV5HZ24</accession>
<keyword evidence="3" id="KW-1185">Reference proteome</keyword>
<evidence type="ECO:0000313" key="2">
    <source>
        <dbReference type="EMBL" id="MFB9149659.1"/>
    </source>
</evidence>
<dbReference type="Pfam" id="PF13182">
    <property type="entry name" value="DUF4007"/>
    <property type="match status" value="1"/>
</dbReference>
<protein>
    <submittedName>
        <fullName evidence="2">DUF4007 family protein</fullName>
    </submittedName>
</protein>
<evidence type="ECO:0000313" key="3">
    <source>
        <dbReference type="Proteomes" id="UP001589670"/>
    </source>
</evidence>
<comment type="caution">
    <text evidence="2">The sequence shown here is derived from an EMBL/GenBank/DDBJ whole genome shotgun (WGS) entry which is preliminary data.</text>
</comment>
<evidence type="ECO:0000259" key="1">
    <source>
        <dbReference type="Pfam" id="PF13182"/>
    </source>
</evidence>
<dbReference type="Proteomes" id="UP001589670">
    <property type="component" value="Unassembled WGS sequence"/>
</dbReference>
<dbReference type="RefSeq" id="WP_377068798.1">
    <property type="nucleotide sequence ID" value="NZ_JBHMEC010000012.1"/>
</dbReference>
<reference evidence="2 3" key="1">
    <citation type="submission" date="2024-09" db="EMBL/GenBank/DDBJ databases">
        <authorList>
            <person name="Sun Q."/>
            <person name="Mori K."/>
        </authorList>
    </citation>
    <scope>NUCLEOTIDE SEQUENCE [LARGE SCALE GENOMIC DNA]</scope>
    <source>
        <strain evidence="2 3">CECT 9424</strain>
    </source>
</reference>
<dbReference type="InterPro" id="IPR025248">
    <property type="entry name" value="DUF4007"/>
</dbReference>
<gene>
    <name evidence="2" type="ORF">ACFFU4_07860</name>
</gene>
<proteinExistence type="predicted"/>
<dbReference type="EMBL" id="JBHMEC010000012">
    <property type="protein sequence ID" value="MFB9149659.1"/>
    <property type="molecule type" value="Genomic_DNA"/>
</dbReference>
<organism evidence="2 3">
    <name type="scientific">Roseovarius ramblicola</name>
    <dbReference type="NCBI Taxonomy" id="2022336"/>
    <lineage>
        <taxon>Bacteria</taxon>
        <taxon>Pseudomonadati</taxon>
        <taxon>Pseudomonadota</taxon>
        <taxon>Alphaproteobacteria</taxon>
        <taxon>Rhodobacterales</taxon>
        <taxon>Roseobacteraceae</taxon>
        <taxon>Roseovarius</taxon>
    </lineage>
</organism>
<sequence length="301" mass="33386">MKFGGHETFYLRPGWLTKGLTLVQSESAVVWNSDFASDSMGVGRNMSKSIGWWLSRTGTVHREQRSQPLTLTPLGSEILKSDPYFVQLATWWIIHFQLVLNGPEDVFSWFFGSRADPRFTRAALEGSLHAHIERSGSKMPAARTLHRDIGVLLQSYGRPLPAPHVDPEDNLDCPLRRLDLIVHRTDLDVFERRSALSLIAPEAICFGLLSTLPNTETDYVDIPLDHMGALRRLGVGTGRSVDAVAEAIASAASVLDDDLLTIRQLAGQRVARIRSLPGQDWLKLHVDRTKSTSASKKGRAA</sequence>
<feature type="domain" description="DUF4007" evidence="1">
    <location>
        <begin position="3"/>
        <end position="269"/>
    </location>
</feature>
<name>A0ABV5HZ24_9RHOB</name>